<dbReference type="InterPro" id="IPR027417">
    <property type="entry name" value="P-loop_NTPase"/>
</dbReference>
<dbReference type="eggNOG" id="COG0188">
    <property type="taxonomic scope" value="Bacteria"/>
</dbReference>
<dbReference type="Gene3D" id="3.40.50.300">
    <property type="entry name" value="P-loop containing nucleotide triphosphate hydrolases"/>
    <property type="match status" value="1"/>
</dbReference>
<proteinExistence type="predicted"/>
<keyword evidence="3" id="KW-1185">Reference proteome</keyword>
<dbReference type="PATRIC" id="fig|701521.8.peg.1566"/>
<dbReference type="KEGG" id="pce:PECL_1665"/>
<dbReference type="InterPro" id="IPR018647">
    <property type="entry name" value="SLFN_3-like_DNA/RNA_helicase"/>
</dbReference>
<protein>
    <submittedName>
        <fullName evidence="2">GIY-YIG catalytic domain protein</fullName>
    </submittedName>
</protein>
<evidence type="ECO:0000259" key="1">
    <source>
        <dbReference type="PROSITE" id="PS50164"/>
    </source>
</evidence>
<dbReference type="CDD" id="cd10439">
    <property type="entry name" value="GIY-YIG_COG3410"/>
    <property type="match status" value="1"/>
</dbReference>
<dbReference type="Proteomes" id="UP000005444">
    <property type="component" value="Chromosome"/>
</dbReference>
<dbReference type="PROSITE" id="PS50164">
    <property type="entry name" value="GIY_YIG"/>
    <property type="match status" value="1"/>
</dbReference>
<dbReference type="SUPFAM" id="SSF82771">
    <property type="entry name" value="GIY-YIG endonuclease"/>
    <property type="match status" value="1"/>
</dbReference>
<dbReference type="eggNOG" id="COG3410">
    <property type="taxonomic scope" value="Bacteria"/>
</dbReference>
<dbReference type="InterPro" id="IPR035901">
    <property type="entry name" value="GIY-YIG_endonuc_sf"/>
</dbReference>
<dbReference type="InterPro" id="IPR000305">
    <property type="entry name" value="GIY-YIG_endonuc"/>
</dbReference>
<dbReference type="STRING" id="701521.PECL_1665"/>
<organism evidence="2 3">
    <name type="scientific">Pediococcus claussenii (strain ATCC BAA-344 / DSM 14800 / JCM 18046 / KCTC 3811 / LMG 21948 / P06)</name>
    <dbReference type="NCBI Taxonomy" id="701521"/>
    <lineage>
        <taxon>Bacteria</taxon>
        <taxon>Bacillati</taxon>
        <taxon>Bacillota</taxon>
        <taxon>Bacilli</taxon>
        <taxon>Lactobacillales</taxon>
        <taxon>Lactobacillaceae</taxon>
        <taxon>Pediococcus</taxon>
    </lineage>
</organism>
<dbReference type="Pfam" id="PF09848">
    <property type="entry name" value="SLFN-g3_helicase"/>
    <property type="match status" value="1"/>
</dbReference>
<dbReference type="HOGENOM" id="CLU_009521_0_0_9"/>
<evidence type="ECO:0000313" key="2">
    <source>
        <dbReference type="EMBL" id="AEV95882.1"/>
    </source>
</evidence>
<dbReference type="EMBL" id="CP003137">
    <property type="protein sequence ID" value="AEV95882.1"/>
    <property type="molecule type" value="Genomic_DNA"/>
</dbReference>
<dbReference type="RefSeq" id="WP_014216076.1">
    <property type="nucleotide sequence ID" value="NC_016605.1"/>
</dbReference>
<accession>G8PB14</accession>
<dbReference type="SUPFAM" id="SSF52540">
    <property type="entry name" value="P-loop containing nucleoside triphosphate hydrolases"/>
    <property type="match status" value="1"/>
</dbReference>
<evidence type="ECO:0000313" key="3">
    <source>
        <dbReference type="Proteomes" id="UP000005444"/>
    </source>
</evidence>
<feature type="domain" description="GIY-YIG" evidence="1">
    <location>
        <begin position="33"/>
        <end position="110"/>
    </location>
</feature>
<dbReference type="Pfam" id="PF01541">
    <property type="entry name" value="GIY-YIG"/>
    <property type="match status" value="1"/>
</dbReference>
<name>G8PB14_PEDCP</name>
<sequence>MGKKEPSVHILDTPYTEHFKSYLDKSEDRFIKDFPVLYILYKRFRKEAYIGETTSVYKRTRQHLNNKREKDLFKRFKTMTILGHEKFNKSATVNLETDLINYFLGDGYSLKNTKQTRMTITSDYYHKHYYETEVLSEIVRSLNKRQILEKNEDAIKNSDVYKISPFKSLSDAQLELKDKVISFVEDHLKNPANEKEHALFIVLGEAGVGKSVVLSSLYVDIQNRAKSETSSDVLNETNNYLLVNHKEMLKTYKNLARQLPNLQQKFIKKPTEYINSMEKGKIKEADVTFIDEAHLLLTKSDAYNGFRHDNQLEEIIKHSKVTVMFFDQHQYLKLKSYWDSKDIDRLLKKHPNHDVFHLTDQFRMKANSQVVDWINDFIENKKIDSLPQKDDKFDFRIFSLAKQMYEIIKDKNKENKLSRMVSTFDYDFSPTKAGTKDENGNEIVYSVKTEDLELPWNTTNDKIAWAERSETINEAGSIYSVQGADLDYVGVILGSALSFDEKKDQVVVRIEKYKDKDAFRSRNDIQNLDKAKEQIVLNSVNVLMKRGIKGLYIYAEDDKLREKLINLE</sequence>
<dbReference type="AlphaFoldDB" id="G8PB14"/>
<reference evidence="2 3" key="1">
    <citation type="journal article" date="2012" name="J. Bacteriol.">
        <title>Complete Genome Sequence of the Beer Spoilage Organism Pediococcus claussenii ATCC BAA-344T.</title>
        <authorList>
            <person name="Pittet V."/>
            <person name="Abegunde T."/>
            <person name="Marfleet T."/>
            <person name="Haakensen M."/>
            <person name="Morrow K."/>
            <person name="Jayaprakash T."/>
            <person name="Schroeder K."/>
            <person name="Trost B."/>
            <person name="Byrns S."/>
            <person name="Bergsveinson J."/>
            <person name="Kusalik A."/>
            <person name="Ziola B."/>
        </authorList>
    </citation>
    <scope>NUCLEOTIDE SEQUENCE [LARGE SCALE GENOMIC DNA]</scope>
    <source>
        <strain evidence="2 3">ATCC BAA-344</strain>
    </source>
</reference>
<gene>
    <name evidence="2" type="ordered locus">PECL_1665</name>
</gene>